<evidence type="ECO:0000313" key="3">
    <source>
        <dbReference type="Proteomes" id="UP000503278"/>
    </source>
</evidence>
<name>A0A7L5E0W1_9SPHI</name>
<sequence>MDANEAKKLLKANHYDLLILDIVIPLKKSQDPDPLGGIKLLEEVLERGIYKIPTHIIGLSAKRDSFSAAVGKFGKDSLTVIKFEEDSDEWQAVMLSGIQHKVSSKQSQLFTQQNYQYDIAIICALKEELDANLENGWKWTVANFLAHDDTVYHEAVIPGKPDVKIIAAHAMRMGIPATTTLATKMISNFRPKLFIMTGIMAGVSSKTHLGDTILGNPIWDWGSGKWTTELEEKPEQQKQSISVFQIEPFQYKPDTRIVKYISLLENDKTFFFQLRNSFKGSKPNYDVKMLNGPIASGASVLANKEKFNAIVGQNRKLLGIEMEGYGLMCAADSVANPKPLAMCVKTVVDYGDTEKSDDFHEFGCYASAKIAQKIVEDYFLLEC</sequence>
<dbReference type="Gene3D" id="3.40.50.1580">
    <property type="entry name" value="Nucleoside phosphorylase domain"/>
    <property type="match status" value="1"/>
</dbReference>
<keyword evidence="3" id="KW-1185">Reference proteome</keyword>
<gene>
    <name evidence="2" type="ORF">HH214_09825</name>
</gene>
<dbReference type="GO" id="GO:0009116">
    <property type="term" value="P:nucleoside metabolic process"/>
    <property type="evidence" value="ECO:0007669"/>
    <property type="project" value="InterPro"/>
</dbReference>
<dbReference type="GO" id="GO:0008782">
    <property type="term" value="F:adenosylhomocysteine nucleosidase activity"/>
    <property type="evidence" value="ECO:0007669"/>
    <property type="project" value="TreeGrafter"/>
</dbReference>
<dbReference type="EMBL" id="CP051682">
    <property type="protein sequence ID" value="QJD96148.1"/>
    <property type="molecule type" value="Genomic_DNA"/>
</dbReference>
<proteinExistence type="predicted"/>
<dbReference type="InterPro" id="IPR035994">
    <property type="entry name" value="Nucleoside_phosphorylase_sf"/>
</dbReference>
<dbReference type="SUPFAM" id="SSF53167">
    <property type="entry name" value="Purine and uridine phosphorylases"/>
    <property type="match status" value="1"/>
</dbReference>
<dbReference type="GO" id="GO:0005829">
    <property type="term" value="C:cytosol"/>
    <property type="evidence" value="ECO:0007669"/>
    <property type="project" value="TreeGrafter"/>
</dbReference>
<evidence type="ECO:0000259" key="1">
    <source>
        <dbReference type="Pfam" id="PF01048"/>
    </source>
</evidence>
<dbReference type="GO" id="GO:0019284">
    <property type="term" value="P:L-methionine salvage from S-adenosylmethionine"/>
    <property type="evidence" value="ECO:0007669"/>
    <property type="project" value="TreeGrafter"/>
</dbReference>
<dbReference type="KEGG" id="mrob:HH214_09825"/>
<reference evidence="2 3" key="1">
    <citation type="submission" date="2020-04" db="EMBL/GenBank/DDBJ databases">
        <title>Genome sequencing of novel species.</title>
        <authorList>
            <person name="Heo J."/>
            <person name="Kim S.-J."/>
            <person name="Kim J.-S."/>
            <person name="Hong S.-B."/>
            <person name="Kwon S.-W."/>
        </authorList>
    </citation>
    <scope>NUCLEOTIDE SEQUENCE [LARGE SCALE GENOMIC DNA]</scope>
    <source>
        <strain evidence="2 3">F39-2</strain>
    </source>
</reference>
<dbReference type="PANTHER" id="PTHR46832">
    <property type="entry name" value="5'-METHYLTHIOADENOSINE/S-ADENOSYLHOMOCYSTEINE NUCLEOSIDASE"/>
    <property type="match status" value="1"/>
</dbReference>
<accession>A0A7L5E0W1</accession>
<dbReference type="AlphaFoldDB" id="A0A7L5E0W1"/>
<dbReference type="Proteomes" id="UP000503278">
    <property type="component" value="Chromosome"/>
</dbReference>
<dbReference type="RefSeq" id="WP_169607269.1">
    <property type="nucleotide sequence ID" value="NZ_CP051682.1"/>
</dbReference>
<dbReference type="GO" id="GO:0008930">
    <property type="term" value="F:methylthioadenosine nucleosidase activity"/>
    <property type="evidence" value="ECO:0007669"/>
    <property type="project" value="TreeGrafter"/>
</dbReference>
<organism evidence="2 3">
    <name type="scientific">Mucilaginibacter robiniae</name>
    <dbReference type="NCBI Taxonomy" id="2728022"/>
    <lineage>
        <taxon>Bacteria</taxon>
        <taxon>Pseudomonadati</taxon>
        <taxon>Bacteroidota</taxon>
        <taxon>Sphingobacteriia</taxon>
        <taxon>Sphingobacteriales</taxon>
        <taxon>Sphingobacteriaceae</taxon>
        <taxon>Mucilaginibacter</taxon>
    </lineage>
</organism>
<dbReference type="Pfam" id="PF01048">
    <property type="entry name" value="PNP_UDP_1"/>
    <property type="match status" value="1"/>
</dbReference>
<dbReference type="PANTHER" id="PTHR46832:SF1">
    <property type="entry name" value="5'-METHYLTHIOADENOSINE_S-ADENOSYLHOMOCYSTEINE NUCLEOSIDASE"/>
    <property type="match status" value="1"/>
</dbReference>
<dbReference type="InterPro" id="IPR000845">
    <property type="entry name" value="Nucleoside_phosphorylase_d"/>
</dbReference>
<feature type="domain" description="Nucleoside phosphorylase" evidence="1">
    <location>
        <begin position="118"/>
        <end position="377"/>
    </location>
</feature>
<evidence type="ECO:0000313" key="2">
    <source>
        <dbReference type="EMBL" id="QJD96148.1"/>
    </source>
</evidence>
<protein>
    <recommendedName>
        <fullName evidence="1">Nucleoside phosphorylase domain-containing protein</fullName>
    </recommendedName>
</protein>